<dbReference type="STRING" id="396776.A0A0J8S0Y7"/>
<gene>
    <name evidence="1" type="ORF">CIHG_07702</name>
</gene>
<dbReference type="Gene3D" id="1.25.10.10">
    <property type="entry name" value="Leucine-rich Repeat Variant"/>
    <property type="match status" value="1"/>
</dbReference>
<dbReference type="InterPro" id="IPR011989">
    <property type="entry name" value="ARM-like"/>
</dbReference>
<dbReference type="AlphaFoldDB" id="A0A0J8S0Y7"/>
<keyword evidence="1" id="KW-0808">Transferase</keyword>
<organism evidence="1 2">
    <name type="scientific">Coccidioides immitis H538.4</name>
    <dbReference type="NCBI Taxonomy" id="396776"/>
    <lineage>
        <taxon>Eukaryota</taxon>
        <taxon>Fungi</taxon>
        <taxon>Dikarya</taxon>
        <taxon>Ascomycota</taxon>
        <taxon>Pezizomycotina</taxon>
        <taxon>Eurotiomycetes</taxon>
        <taxon>Eurotiomycetidae</taxon>
        <taxon>Onygenales</taxon>
        <taxon>Onygenaceae</taxon>
        <taxon>Coccidioides</taxon>
    </lineage>
</organism>
<dbReference type="SUPFAM" id="SSF48371">
    <property type="entry name" value="ARM repeat"/>
    <property type="match status" value="1"/>
</dbReference>
<dbReference type="InterPro" id="IPR016024">
    <property type="entry name" value="ARM-type_fold"/>
</dbReference>
<dbReference type="Proteomes" id="UP000054563">
    <property type="component" value="Unassembled WGS sequence"/>
</dbReference>
<dbReference type="VEuPathDB" id="FungiDB:CIHG_07702"/>
<protein>
    <submittedName>
        <fullName evidence="1">Phosphatidylinositol 3-kinase tor2</fullName>
    </submittedName>
</protein>
<evidence type="ECO:0000313" key="2">
    <source>
        <dbReference type="Proteomes" id="UP000054563"/>
    </source>
</evidence>
<proteinExistence type="predicted"/>
<evidence type="ECO:0000313" key="1">
    <source>
        <dbReference type="EMBL" id="KMU90019.1"/>
    </source>
</evidence>
<dbReference type="GO" id="GO:0016301">
    <property type="term" value="F:kinase activity"/>
    <property type="evidence" value="ECO:0007669"/>
    <property type="project" value="UniProtKB-KW"/>
</dbReference>
<name>A0A0J8S0Y7_COCIT</name>
<reference evidence="2" key="1">
    <citation type="journal article" date="2010" name="Genome Res.">
        <title>Population genomic sequencing of Coccidioides fungi reveals recent hybridization and transposon control.</title>
        <authorList>
            <person name="Neafsey D.E."/>
            <person name="Barker B.M."/>
            <person name="Sharpton T.J."/>
            <person name="Stajich J.E."/>
            <person name="Park D.J."/>
            <person name="Whiston E."/>
            <person name="Hung C.-Y."/>
            <person name="McMahan C."/>
            <person name="White J."/>
            <person name="Sykes S."/>
            <person name="Heiman D."/>
            <person name="Young S."/>
            <person name="Zeng Q."/>
            <person name="Abouelleil A."/>
            <person name="Aftuck L."/>
            <person name="Bessette D."/>
            <person name="Brown A."/>
            <person name="FitzGerald M."/>
            <person name="Lui A."/>
            <person name="Macdonald J.P."/>
            <person name="Priest M."/>
            <person name="Orbach M.J."/>
            <person name="Galgiani J.N."/>
            <person name="Kirkland T.N."/>
            <person name="Cole G.T."/>
            <person name="Birren B.W."/>
            <person name="Henn M.R."/>
            <person name="Taylor J.W."/>
            <person name="Rounsley S.D."/>
        </authorList>
    </citation>
    <scope>NUCLEOTIDE SEQUENCE [LARGE SCALE GENOMIC DNA]</scope>
    <source>
        <strain evidence="2">H538.4</strain>
    </source>
</reference>
<keyword evidence="1" id="KW-0418">Kinase</keyword>
<sequence>MSQSSSATDALPKLFLELKSKNEETRLRAATELYDNVVAASRELPQDKFLEYYNTVSQRIAQLVVTGGDANEKVAGLLALDRLIDFDGVDAALKTTRFSGYLRSALRSNDNAVLLYAARSLGRLAKPGGALTAEFGGNECFEIISARDSQVRHQWFAGIYDETLLGLRSTNVDWIHGSLLALRELLLKGAMFMNEHYRNACEIVLRLKDHRDPKIRTQVVATIPVLASYAPLDFTNTYLHRFMIYLQAQLKREKERNAAFIAIGKIASAVGNAIGQFLDGIIVYIREGLTLKA</sequence>
<dbReference type="EMBL" id="DS017017">
    <property type="protein sequence ID" value="KMU90019.1"/>
    <property type="molecule type" value="Genomic_DNA"/>
</dbReference>
<accession>A0A0J8S0Y7</accession>